<sequence>MKQLDVDIHAKRFGDHTVLRELRFSAAPGEFIALVGPSGAGKSTLLHLIAGLDNQFTGSIHWNGQPLYQGNQGVERLGMMFQEPRLMPWLSCLDNIRLVQPNRDTDKAVTLLRDVGLGDFLNAWPNQLSGGMQRRLALARAFVVAPQLLLMDEPFVSLDMPTGDRLRDSLQSLWQRHKPLVLFVTHDLREALSLADRILFLSASPGHIILDFKVSLARPRRREDPAVTALQEQLDKRYPSLLSGRLQHE</sequence>
<dbReference type="Gene3D" id="3.40.50.300">
    <property type="entry name" value="P-loop containing nucleotide triphosphate hydrolases"/>
    <property type="match status" value="1"/>
</dbReference>
<keyword evidence="3" id="KW-0547">Nucleotide-binding</keyword>
<dbReference type="PANTHER" id="PTHR42788:SF19">
    <property type="entry name" value="ALIPHATIC SULFONATES IMPORT ATP-BINDING PROTEIN SSUB 2"/>
    <property type="match status" value="1"/>
</dbReference>
<protein>
    <submittedName>
        <fullName evidence="6">NitT/TauT family transport system ATP-binding protein</fullName>
    </submittedName>
</protein>
<dbReference type="RefSeq" id="WP_092569101.1">
    <property type="nucleotide sequence ID" value="NZ_BMXH01000001.1"/>
</dbReference>
<dbReference type="EMBL" id="FNNI01000004">
    <property type="protein sequence ID" value="SDX13950.1"/>
    <property type="molecule type" value="Genomic_DNA"/>
</dbReference>
<evidence type="ECO:0000256" key="3">
    <source>
        <dbReference type="ARBA" id="ARBA00022741"/>
    </source>
</evidence>
<evidence type="ECO:0000256" key="1">
    <source>
        <dbReference type="ARBA" id="ARBA00005417"/>
    </source>
</evidence>
<dbReference type="PROSITE" id="PS50893">
    <property type="entry name" value="ABC_TRANSPORTER_2"/>
    <property type="match status" value="1"/>
</dbReference>
<evidence type="ECO:0000256" key="4">
    <source>
        <dbReference type="ARBA" id="ARBA00022840"/>
    </source>
</evidence>
<comment type="similarity">
    <text evidence="1">Belongs to the ABC transporter superfamily.</text>
</comment>
<gene>
    <name evidence="6" type="ORF">SAMN05443545_10475</name>
</gene>
<dbReference type="Pfam" id="PF00005">
    <property type="entry name" value="ABC_tran"/>
    <property type="match status" value="1"/>
</dbReference>
<dbReference type="InterPro" id="IPR003439">
    <property type="entry name" value="ABC_transporter-like_ATP-bd"/>
</dbReference>
<evidence type="ECO:0000256" key="2">
    <source>
        <dbReference type="ARBA" id="ARBA00022448"/>
    </source>
</evidence>
<name>A0A1H2Z966_9GAMM</name>
<dbReference type="InterPro" id="IPR027417">
    <property type="entry name" value="P-loop_NTPase"/>
</dbReference>
<dbReference type="Proteomes" id="UP000198500">
    <property type="component" value="Unassembled WGS sequence"/>
</dbReference>
<dbReference type="GO" id="GO:0016887">
    <property type="term" value="F:ATP hydrolysis activity"/>
    <property type="evidence" value="ECO:0007669"/>
    <property type="project" value="InterPro"/>
</dbReference>
<feature type="domain" description="ABC transporter" evidence="5">
    <location>
        <begin position="1"/>
        <end position="228"/>
    </location>
</feature>
<evidence type="ECO:0000313" key="7">
    <source>
        <dbReference type="Proteomes" id="UP000198500"/>
    </source>
</evidence>
<dbReference type="SUPFAM" id="SSF52540">
    <property type="entry name" value="P-loop containing nucleoside triphosphate hydrolases"/>
    <property type="match status" value="1"/>
</dbReference>
<dbReference type="STRING" id="574349.SAMN05443545_10475"/>
<dbReference type="OrthoDB" id="9802264at2"/>
<evidence type="ECO:0000313" key="6">
    <source>
        <dbReference type="EMBL" id="SDX13950.1"/>
    </source>
</evidence>
<accession>A0A1H2Z966</accession>
<dbReference type="InterPro" id="IPR017871">
    <property type="entry name" value="ABC_transporter-like_CS"/>
</dbReference>
<keyword evidence="7" id="KW-1185">Reference proteome</keyword>
<dbReference type="PANTHER" id="PTHR42788">
    <property type="entry name" value="TAURINE IMPORT ATP-BINDING PROTEIN-RELATED"/>
    <property type="match status" value="1"/>
</dbReference>
<dbReference type="SMART" id="SM00382">
    <property type="entry name" value="AAA"/>
    <property type="match status" value="1"/>
</dbReference>
<dbReference type="AlphaFoldDB" id="A0A1H2Z966"/>
<evidence type="ECO:0000259" key="5">
    <source>
        <dbReference type="PROSITE" id="PS50893"/>
    </source>
</evidence>
<proteinExistence type="inferred from homology"/>
<organism evidence="6 7">
    <name type="scientific">Aidingimonas halophila</name>
    <dbReference type="NCBI Taxonomy" id="574349"/>
    <lineage>
        <taxon>Bacteria</taxon>
        <taxon>Pseudomonadati</taxon>
        <taxon>Pseudomonadota</taxon>
        <taxon>Gammaproteobacteria</taxon>
        <taxon>Oceanospirillales</taxon>
        <taxon>Halomonadaceae</taxon>
        <taxon>Aidingimonas</taxon>
    </lineage>
</organism>
<dbReference type="PROSITE" id="PS00211">
    <property type="entry name" value="ABC_TRANSPORTER_1"/>
    <property type="match status" value="1"/>
</dbReference>
<keyword evidence="4 6" id="KW-0067">ATP-binding</keyword>
<dbReference type="GO" id="GO:0005524">
    <property type="term" value="F:ATP binding"/>
    <property type="evidence" value="ECO:0007669"/>
    <property type="project" value="UniProtKB-KW"/>
</dbReference>
<dbReference type="InterPro" id="IPR003593">
    <property type="entry name" value="AAA+_ATPase"/>
</dbReference>
<dbReference type="InterPro" id="IPR050166">
    <property type="entry name" value="ABC_transporter_ATP-bind"/>
</dbReference>
<reference evidence="6 7" key="1">
    <citation type="submission" date="2016-10" db="EMBL/GenBank/DDBJ databases">
        <authorList>
            <person name="de Groot N.N."/>
        </authorList>
    </citation>
    <scope>NUCLEOTIDE SEQUENCE [LARGE SCALE GENOMIC DNA]</scope>
    <source>
        <strain evidence="6 7">DSM 19219</strain>
    </source>
</reference>
<keyword evidence="2" id="KW-0813">Transport</keyword>